<dbReference type="AlphaFoldDB" id="A0A328BFT0"/>
<dbReference type="InterPro" id="IPR026634">
    <property type="entry name" value="TPST-like"/>
</dbReference>
<dbReference type="RefSeq" id="WP_111276007.1">
    <property type="nucleotide sequence ID" value="NZ_QFYS01000004.1"/>
</dbReference>
<dbReference type="OrthoDB" id="9800698at2"/>
<gene>
    <name evidence="3" type="ORF">DJ019_10605</name>
</gene>
<dbReference type="PANTHER" id="PTHR12788">
    <property type="entry name" value="PROTEIN-TYROSINE SULFOTRANSFERASE 2"/>
    <property type="match status" value="1"/>
</dbReference>
<dbReference type="Pfam" id="PF13432">
    <property type="entry name" value="TPR_16"/>
    <property type="match status" value="2"/>
</dbReference>
<dbReference type="Pfam" id="PF13469">
    <property type="entry name" value="Sulfotransfer_3"/>
    <property type="match status" value="1"/>
</dbReference>
<dbReference type="SUPFAM" id="SSF48452">
    <property type="entry name" value="TPR-like"/>
    <property type="match status" value="1"/>
</dbReference>
<keyword evidence="4" id="KW-1185">Reference proteome</keyword>
<accession>A0A328BFT0</accession>
<dbReference type="InterPro" id="IPR027417">
    <property type="entry name" value="P-loop_NTPase"/>
</dbReference>
<dbReference type="EMBL" id="QFYS01000004">
    <property type="protein sequence ID" value="RAK65411.1"/>
    <property type="molecule type" value="Genomic_DNA"/>
</dbReference>
<name>A0A328BFT0_9CAUL</name>
<dbReference type="GO" id="GO:0008476">
    <property type="term" value="F:protein-tyrosine sulfotransferase activity"/>
    <property type="evidence" value="ECO:0007669"/>
    <property type="project" value="InterPro"/>
</dbReference>
<keyword evidence="1" id="KW-0808">Transferase</keyword>
<dbReference type="Pfam" id="PF13428">
    <property type="entry name" value="TPR_14"/>
    <property type="match status" value="1"/>
</dbReference>
<dbReference type="PANTHER" id="PTHR12788:SF10">
    <property type="entry name" value="PROTEIN-TYROSINE SULFOTRANSFERASE"/>
    <property type="match status" value="1"/>
</dbReference>
<sequence length="533" mass="59029">MRATVSAPDLVAAAEALIAGQPADAHALLREAVEHRPADVYALWMLGDVVSRGGRNGEAETLLRRCLDLAPGFTPARYALALVLTWRERLPEALSEADRLLTVEPANPMFLHLRASSLLRLGEEAAAAQAYAAVLAVHPDQPLTWMSYGHVLKTVGRTAEAVAAYRRALELDPRLGEAWWSLANLKTVRLGEADIAAMAATLEGELAEADRLQLHFALGKALEDAGRHAEAFQRYADGAAIQRRRLDYAPEETTIQMRRAKALMGKTFFVLRAGQGDPRPDPIFILGLPRSGSTLVEQILASHSQVEGTHELPYVPNLAARLAGRARRESEGAYPDILAALSPDELAALGAEYLERARVHRKLGRPFFIDKLPNNWIHAGFIHLILPNAKIIDARRHPLGCCFSAFKQHFAVGQPFSYDLGDLGRYYRDYVELMAHFDEILPGRIHRVIYEEMVADPEAQTRALLTHCGLPFEEACLRFYENDRAVRTASSEQVRRPIFTDAADHWRNYEPWLGPLKAALGPVLSSYPAAPSF</sequence>
<dbReference type="SMART" id="SM00028">
    <property type="entry name" value="TPR"/>
    <property type="match status" value="5"/>
</dbReference>
<dbReference type="Gene3D" id="3.40.50.300">
    <property type="entry name" value="P-loop containing nucleotide triphosphate hydrolases"/>
    <property type="match status" value="1"/>
</dbReference>
<evidence type="ECO:0000256" key="1">
    <source>
        <dbReference type="ARBA" id="ARBA00022679"/>
    </source>
</evidence>
<dbReference type="InterPro" id="IPR019734">
    <property type="entry name" value="TPR_rpt"/>
</dbReference>
<comment type="caution">
    <text evidence="3">The sequence shown here is derived from an EMBL/GenBank/DDBJ whole genome shotgun (WGS) entry which is preliminary data.</text>
</comment>
<dbReference type="Proteomes" id="UP000249524">
    <property type="component" value="Unassembled WGS sequence"/>
</dbReference>
<dbReference type="Gene3D" id="1.25.40.10">
    <property type="entry name" value="Tetratricopeptide repeat domain"/>
    <property type="match status" value="1"/>
</dbReference>
<dbReference type="SUPFAM" id="SSF52540">
    <property type="entry name" value="P-loop containing nucleoside triphosphate hydrolases"/>
    <property type="match status" value="1"/>
</dbReference>
<evidence type="ECO:0000313" key="3">
    <source>
        <dbReference type="EMBL" id="RAK65411.1"/>
    </source>
</evidence>
<protein>
    <submittedName>
        <fullName evidence="3">Uncharacterized protein</fullName>
    </submittedName>
</protein>
<reference evidence="3 4" key="1">
    <citation type="submission" date="2018-05" db="EMBL/GenBank/DDBJ databases">
        <authorList>
            <person name="Lanie J.A."/>
            <person name="Ng W.-L."/>
            <person name="Kazmierczak K.M."/>
            <person name="Andrzejewski T.M."/>
            <person name="Davidsen T.M."/>
            <person name="Wayne K.J."/>
            <person name="Tettelin H."/>
            <person name="Glass J.I."/>
            <person name="Rusch D."/>
            <person name="Podicherti R."/>
            <person name="Tsui H.-C.T."/>
            <person name="Winkler M.E."/>
        </authorList>
    </citation>
    <scope>NUCLEOTIDE SEQUENCE [LARGE SCALE GENOMIC DNA]</scope>
    <source>
        <strain evidence="3 4">BUT-10</strain>
    </source>
</reference>
<evidence type="ECO:0000313" key="4">
    <source>
        <dbReference type="Proteomes" id="UP000249524"/>
    </source>
</evidence>
<proteinExistence type="predicted"/>
<organism evidence="3 4">
    <name type="scientific">Phenylobacterium kunshanense</name>
    <dbReference type="NCBI Taxonomy" id="1445034"/>
    <lineage>
        <taxon>Bacteria</taxon>
        <taxon>Pseudomonadati</taxon>
        <taxon>Pseudomonadota</taxon>
        <taxon>Alphaproteobacteria</taxon>
        <taxon>Caulobacterales</taxon>
        <taxon>Caulobacteraceae</taxon>
        <taxon>Phenylobacterium</taxon>
    </lineage>
</organism>
<dbReference type="PROSITE" id="PS50005">
    <property type="entry name" value="TPR"/>
    <property type="match status" value="1"/>
</dbReference>
<feature type="repeat" description="TPR" evidence="2">
    <location>
        <begin position="142"/>
        <end position="175"/>
    </location>
</feature>
<dbReference type="InterPro" id="IPR011990">
    <property type="entry name" value="TPR-like_helical_dom_sf"/>
</dbReference>
<evidence type="ECO:0000256" key="2">
    <source>
        <dbReference type="PROSITE-ProRule" id="PRU00339"/>
    </source>
</evidence>
<keyword evidence="2" id="KW-0802">TPR repeat</keyword>